<name>A0ABQ0JR58_9VIBR</name>
<protein>
    <submittedName>
        <fullName evidence="2">Uncharacterized protein</fullName>
    </submittedName>
</protein>
<organism evidence="2 3">
    <name type="scientific">Vibrio variabilis</name>
    <dbReference type="NCBI Taxonomy" id="990271"/>
    <lineage>
        <taxon>Bacteria</taxon>
        <taxon>Pseudomonadati</taxon>
        <taxon>Pseudomonadota</taxon>
        <taxon>Gammaproteobacteria</taxon>
        <taxon>Vibrionales</taxon>
        <taxon>Vibrionaceae</taxon>
        <taxon>Vibrio</taxon>
    </lineage>
</organism>
<evidence type="ECO:0000313" key="3">
    <source>
        <dbReference type="Proteomes" id="UP000029223"/>
    </source>
</evidence>
<reference evidence="3" key="1">
    <citation type="submission" date="2014-09" db="EMBL/GenBank/DDBJ databases">
        <title>Vibrio variabilis JCM 19239. (C206) whole genome shotgun sequence.</title>
        <authorList>
            <person name="Sawabe T."/>
            <person name="Meirelles P."/>
            <person name="Nakanishi M."/>
            <person name="Sayaka M."/>
            <person name="Hattori M."/>
            <person name="Ohkuma M."/>
        </authorList>
    </citation>
    <scope>NUCLEOTIDE SEQUENCE [LARGE SCALE GENOMIC DNA]</scope>
    <source>
        <strain evidence="3">JCM 19239</strain>
    </source>
</reference>
<proteinExistence type="predicted"/>
<keyword evidence="3" id="KW-1185">Reference proteome</keyword>
<comment type="caution">
    <text evidence="2">The sequence shown here is derived from an EMBL/GenBank/DDBJ whole genome shotgun (WGS) entry which is preliminary data.</text>
</comment>
<dbReference type="InterPro" id="IPR006498">
    <property type="entry name" value="Tail_tube"/>
</dbReference>
<accession>A0ABQ0JR58</accession>
<evidence type="ECO:0000256" key="1">
    <source>
        <dbReference type="SAM" id="MobiDB-lite"/>
    </source>
</evidence>
<dbReference type="EMBL" id="BBMS01000141">
    <property type="protein sequence ID" value="GAL31240.1"/>
    <property type="molecule type" value="Genomic_DNA"/>
</dbReference>
<evidence type="ECO:0000313" key="2">
    <source>
        <dbReference type="EMBL" id="GAL31240.1"/>
    </source>
</evidence>
<feature type="region of interest" description="Disordered" evidence="1">
    <location>
        <begin position="79"/>
        <end position="124"/>
    </location>
</feature>
<dbReference type="Pfam" id="PF04985">
    <property type="entry name" value="Phage_tube"/>
    <property type="match status" value="1"/>
</dbReference>
<sequence>MAKVLRDINVYAGDNTFFGKCSEVEVPNIEWAVEEFRNSGLAMKTEEILGLEKMELSMTFRDPCPEMVGYVGNPNADDELSPFAARSPSEARPTRLKSKPMAFGRPWSHPTSPLAARSIPKSLS</sequence>
<gene>
    <name evidence="2" type="ORF">JCM19239_1364</name>
</gene>
<dbReference type="Proteomes" id="UP000029223">
    <property type="component" value="Unassembled WGS sequence"/>
</dbReference>